<proteinExistence type="predicted"/>
<dbReference type="RefSeq" id="WP_249352887.1">
    <property type="nucleotide sequence ID" value="NZ_JANIAN010000062.1"/>
</dbReference>
<dbReference type="EMBL" id="JANIAN010000062">
    <property type="protein sequence ID" value="MDD2109872.1"/>
    <property type="molecule type" value="Genomic_DNA"/>
</dbReference>
<accession>A0A9X4D7S4</accession>
<gene>
    <name evidence="1" type="ORF">NP533_27165</name>
</gene>
<reference evidence="1" key="1">
    <citation type="submission" date="2022-07" db="EMBL/GenBank/DDBJ databases">
        <title>Multi-strain Analysis of Pseudomonas putida Reveals Metabolic and Genetic Diversity.</title>
        <authorList>
            <person name="Monk J.M."/>
        </authorList>
    </citation>
    <scope>NUCLEOTIDE SEQUENCE</scope>
    <source>
        <strain evidence="1">17514</strain>
    </source>
</reference>
<name>A0A9X4D7S4_9PSED</name>
<protein>
    <submittedName>
        <fullName evidence="1">Uncharacterized protein</fullName>
    </submittedName>
</protein>
<evidence type="ECO:0000313" key="1">
    <source>
        <dbReference type="EMBL" id="MDD2109872.1"/>
    </source>
</evidence>
<dbReference type="AlphaFoldDB" id="A0A9X4D7S4"/>
<comment type="caution">
    <text evidence="1">The sequence shown here is derived from an EMBL/GenBank/DDBJ whole genome shotgun (WGS) entry which is preliminary data.</text>
</comment>
<organism evidence="1 2">
    <name type="scientific">Pseudomonas asiatica</name>
    <dbReference type="NCBI Taxonomy" id="2219225"/>
    <lineage>
        <taxon>Bacteria</taxon>
        <taxon>Pseudomonadati</taxon>
        <taxon>Pseudomonadota</taxon>
        <taxon>Gammaproteobacteria</taxon>
        <taxon>Pseudomonadales</taxon>
        <taxon>Pseudomonadaceae</taxon>
        <taxon>Pseudomonas</taxon>
    </lineage>
</organism>
<dbReference type="Proteomes" id="UP001150678">
    <property type="component" value="Unassembled WGS sequence"/>
</dbReference>
<evidence type="ECO:0000313" key="2">
    <source>
        <dbReference type="Proteomes" id="UP001150678"/>
    </source>
</evidence>
<sequence length="87" mass="9817">MISLALLFEKELVFDLFADGVGASSGIAEAYREPHVVVHHNPIALAMYRANHLQTEYYLADSLRSTRLWPRKLLARDTMVTLASTSR</sequence>